<accession>A0A6N0A1L0</accession>
<dbReference type="PROSITE" id="PS51233">
    <property type="entry name" value="VWFD"/>
    <property type="match status" value="1"/>
</dbReference>
<dbReference type="SUPFAM" id="SSF48431">
    <property type="entry name" value="Lipovitellin-phosvitin complex, superhelical domain"/>
    <property type="match status" value="1"/>
</dbReference>
<feature type="region of interest" description="Disordered" evidence="6">
    <location>
        <begin position="544"/>
        <end position="578"/>
    </location>
</feature>
<evidence type="ECO:0000256" key="1">
    <source>
        <dbReference type="ARBA" id="ARBA00022729"/>
    </source>
</evidence>
<proteinExistence type="evidence at transcript level"/>
<feature type="domain" description="Vitellogenin" evidence="8">
    <location>
        <begin position="23"/>
        <end position="810"/>
    </location>
</feature>
<dbReference type="InterPro" id="IPR011030">
    <property type="entry name" value="Lipovitellin_superhlx_dom"/>
</dbReference>
<evidence type="ECO:0000256" key="7">
    <source>
        <dbReference type="SAM" id="SignalP"/>
    </source>
</evidence>
<evidence type="ECO:0000256" key="6">
    <source>
        <dbReference type="SAM" id="MobiDB-lite"/>
    </source>
</evidence>
<comment type="caution">
    <text evidence="5">Lacks conserved residue(s) required for the propagation of feature annotation.</text>
</comment>
<reference evidence="10" key="1">
    <citation type="journal article" date="2020" name="Syst Appl Acarol">
        <title>Effects of#food sources on the fecundity and gene expression of vitellogenin and its receptor from Amblyseius eharai (Acari: Phytoseiidae).</title>
        <authorList>
            <person name="Wang J."/>
            <person name="Xin T."/>
            <person name="Ye X."/>
            <person name="Huang X."/>
            <person name="Gao S."/>
            <person name="Zou Z."/>
            <person name="Xia B."/>
        </authorList>
    </citation>
    <scope>NUCLEOTIDE SEQUENCE</scope>
</reference>
<feature type="compositionally biased region" description="Low complexity" evidence="6">
    <location>
        <begin position="1427"/>
        <end position="1445"/>
    </location>
</feature>
<evidence type="ECO:0000256" key="2">
    <source>
        <dbReference type="ARBA" id="ARBA00022761"/>
    </source>
</evidence>
<name>A0A6N0A1L0_9ACAR</name>
<keyword evidence="1 7" id="KW-0732">Signal</keyword>
<evidence type="ECO:0000259" key="9">
    <source>
        <dbReference type="PROSITE" id="PS51233"/>
    </source>
</evidence>
<dbReference type="SMART" id="SM01169">
    <property type="entry name" value="DUF1943"/>
    <property type="match status" value="1"/>
</dbReference>
<feature type="compositionally biased region" description="Basic and acidic residues" evidence="6">
    <location>
        <begin position="1759"/>
        <end position="1777"/>
    </location>
</feature>
<dbReference type="Pfam" id="PF01347">
    <property type="entry name" value="Vitellogenin_N"/>
    <property type="match status" value="2"/>
</dbReference>
<dbReference type="EMBL" id="MN555331">
    <property type="protein sequence ID" value="QKO00545.1"/>
    <property type="molecule type" value="mRNA"/>
</dbReference>
<dbReference type="InterPro" id="IPR001846">
    <property type="entry name" value="VWF_type-D"/>
</dbReference>
<evidence type="ECO:0000256" key="3">
    <source>
        <dbReference type="ARBA" id="ARBA00023157"/>
    </source>
</evidence>
<dbReference type="SMART" id="SM00638">
    <property type="entry name" value="LPD_N"/>
    <property type="match status" value="1"/>
</dbReference>
<feature type="compositionally biased region" description="Basic and acidic residues" evidence="6">
    <location>
        <begin position="1727"/>
        <end position="1744"/>
    </location>
</feature>
<feature type="region of interest" description="Disordered" evidence="6">
    <location>
        <begin position="1054"/>
        <end position="1104"/>
    </location>
</feature>
<dbReference type="InterPro" id="IPR015255">
    <property type="entry name" value="Vitellinogen_open_b-sht"/>
</dbReference>
<dbReference type="Pfam" id="PF09172">
    <property type="entry name" value="Vit_open_b-sht"/>
    <property type="match status" value="1"/>
</dbReference>
<dbReference type="PROSITE" id="PS51211">
    <property type="entry name" value="VITELLOGENIN"/>
    <property type="match status" value="1"/>
</dbReference>
<evidence type="ECO:0000313" key="10">
    <source>
        <dbReference type="EMBL" id="QKO00545.1"/>
    </source>
</evidence>
<dbReference type="InterPro" id="IPR001747">
    <property type="entry name" value="Vitellogenin_N"/>
</dbReference>
<feature type="compositionally biased region" description="Polar residues" evidence="6">
    <location>
        <begin position="1745"/>
        <end position="1756"/>
    </location>
</feature>
<dbReference type="Gene3D" id="1.25.10.20">
    <property type="entry name" value="Vitellinogen, superhelical"/>
    <property type="match status" value="1"/>
</dbReference>
<organism evidence="10">
    <name type="scientific">Euseius nicholsi</name>
    <dbReference type="NCBI Taxonomy" id="702746"/>
    <lineage>
        <taxon>Eukaryota</taxon>
        <taxon>Metazoa</taxon>
        <taxon>Ecdysozoa</taxon>
        <taxon>Arthropoda</taxon>
        <taxon>Chelicerata</taxon>
        <taxon>Arachnida</taxon>
        <taxon>Acari</taxon>
        <taxon>Parasitiformes</taxon>
        <taxon>Mesostigmata</taxon>
        <taxon>Gamasina</taxon>
        <taxon>Phytoseioidea</taxon>
        <taxon>Phytoseiidae</taxon>
        <taxon>Amblyseiinae</taxon>
        <taxon>Euseius</taxon>
    </lineage>
</organism>
<dbReference type="SUPFAM" id="SSF56968">
    <property type="entry name" value="Lipovitellin-phosvitin complex, beta-sheet shell regions"/>
    <property type="match status" value="2"/>
</dbReference>
<dbReference type="Gene3D" id="2.30.230.10">
    <property type="entry name" value="Lipovitellin, beta-sheet shell regions, chain A"/>
    <property type="match status" value="1"/>
</dbReference>
<dbReference type="PANTHER" id="PTHR23345:SF15">
    <property type="entry name" value="VITELLOGENIN 1-RELATED"/>
    <property type="match status" value="1"/>
</dbReference>
<evidence type="ECO:0000256" key="4">
    <source>
        <dbReference type="ARBA" id="ARBA00023180"/>
    </source>
</evidence>
<dbReference type="InterPro" id="IPR015819">
    <property type="entry name" value="Lipid_transp_b-sht_shell"/>
</dbReference>
<evidence type="ECO:0000256" key="5">
    <source>
        <dbReference type="PROSITE-ProRule" id="PRU00557"/>
    </source>
</evidence>
<dbReference type="InterPro" id="IPR015816">
    <property type="entry name" value="Vitellinogen_b-sht_N"/>
</dbReference>
<feature type="domain" description="VWFD" evidence="9">
    <location>
        <begin position="1513"/>
        <end position="1708"/>
    </location>
</feature>
<feature type="compositionally biased region" description="Low complexity" evidence="6">
    <location>
        <begin position="380"/>
        <end position="392"/>
    </location>
</feature>
<feature type="region of interest" description="Disordered" evidence="6">
    <location>
        <begin position="380"/>
        <end position="399"/>
    </location>
</feature>
<evidence type="ECO:0000259" key="8">
    <source>
        <dbReference type="PROSITE" id="PS51211"/>
    </source>
</evidence>
<keyword evidence="4" id="KW-0325">Glycoprotein</keyword>
<protein>
    <submittedName>
        <fullName evidence="10">Vg1 protein</fullName>
    </submittedName>
</protein>
<feature type="signal peptide" evidence="7">
    <location>
        <begin position="1"/>
        <end position="16"/>
    </location>
</feature>
<feature type="region of interest" description="Disordered" evidence="6">
    <location>
        <begin position="1727"/>
        <end position="1785"/>
    </location>
</feature>
<keyword evidence="3" id="KW-1015">Disulfide bond</keyword>
<dbReference type="GO" id="GO:0045735">
    <property type="term" value="F:nutrient reservoir activity"/>
    <property type="evidence" value="ECO:0007669"/>
    <property type="project" value="UniProtKB-KW"/>
</dbReference>
<feature type="chain" id="PRO_5026746894" evidence="7">
    <location>
        <begin position="17"/>
        <end position="1877"/>
    </location>
</feature>
<sequence length="1877" mass="212769">MRFFLPLVLLAAAASGEVFHFAGQQGQSSVYGVRGAVTVGVQELTGEKTALEYNGTLALEQVREGEYLAKFTQFSLGKYNKINRDINDEAFGDLKPEEQRAVKVLREQGQYEHEMQRPVKFLMQEGKVVRVEAEKEHQQWSLNIFRGIFTLLQNQARKPSTLAVPSVEYKYEDGITGNCKVQYEILSQPEEQYSHSGEVYNMTKTVDYKDCLGRPVYHHVKDVHRGCAGVCDNHKPENFLSKYEEEQTDYELKPTPGCPTNQQFHDSLITVTNVAKYNVSGGLLEGARTESTDLYRLFGGEIQVFTSLQLRLQQTQGPKIQEPQNVEHYSTLQQRLPVQEESELDIPIYALMKEHSKHQQYPEYFQKHFEAVIRELQQVQQGQQGHQQQGQGQKHGEEQQGFNTPAYMMELIQAVSGMTEEELHKTIPQAVRSQQPRTLSEEDQLRRQLWIELIGKAGSKSAVKLAVELIKNKTFTHLKPVVSFRTSLDSSPTPIPTCMIEQVLALCTKQEGLTGAGKATACVAAGKIISKGCDSKVYQKAQKEQQQRKQQQQQSNGKYESIGRSQQSQSEPESDEYEMTMGRVAIKPQLRCTPEKLQQYVERLSQALRQSTSFKQVVAYINGLSKIQKPEVLPTLIGYVNGTAPNMQQIREQGEQQGESVEFIRRVAIVSLRDIAEKYPKEINSVVRIIYQNTTEQVQTRLVAFRHLDEHPARSMGSREGHVGCQQGQLRWLTHYVYTALKTAMLAKEPCYQLLAQRIRAAWSQIRPFDSGLKYSQMRSKSYYNPLEDFGVRGIWKVITSNTTVLPAFTQAKVEQVQGPYLKNLFDFKFLVKGGDKIWEELVGKDGLLERIAHAINGQVKTGERQQQQTEQLLRDIAQGMDVKNFDNETPKAVLFWRLFSGEAVIPIDAEYVKELKHEFLQTVSKIGKQGVSGHYVRVLVPTKAFHVEPTTMGLPIVHSTMHPVVISVRYENVKLNYKNQQGRVLPETFELTGTFKPTVLSFRQSRVFVAEKVGQNTPTVKVSGIKEFTLGFNFKIGFEHGQRRLVINFKPTSTVSSTPPSALSSTSRRTPSSMSSPVPRLSTTASASSPSTSPSATRSSSAAARPVCMMVRLTGESHQAWSGLPIFGSKDASRNGVFGALLNRLANKGMKHHSISLYLETDKQNPMNEWSATIDMDSNLDALAKIPVEQQSAKSHKIRAQYQTRRQAPQQLDSELSEVLSKVQALLQQHAEKIQGTTVEKQVLIKLEGRHQGQPKNTIKIAMKKISNLEKTEQQWALAAGTQQSSKGIELYADASYPKIGSPFHYDPSFNGKDQRMNGTLVAKIQGEQEQTYRVKFQAVKSEEQRKESELKWFEVRSLAEQQAGKTMTDATKKAILKDNSLDRMEMTIELPRNVSPKMKQFAKQTLAAVKFQFYPKMQSDISGRQQQEQQQQHQNQNQQQEQHQGQKKHQIRISANATRQSQWSLLWNARIEMPRETVTLSNIRLPGLRPVHMQLSTKQQLAHVAARGEFRDICVLGKKGVRTFDNVTFGLDVKSGCEYVLTRDQTTEGPTDFTVTFKVVNQETQAKEVRVQLLNTLIELQPFTTTQQEVNVAINGTQQKLGLQKPIISYYGGHGGNKRVYINLYNTANVHDTPIVEISTDSKEIRVFFDGHSAKTIVAPKYKGRVNGICGNNDNERSHEFIGPNGQEYKHANQFIASYGIGQNCQTPAENTQEKMMEKLNQELKQIRQQEQRKSDSRREQMYQDSHFQSQPEQWQEEVKEFHHGGQHQSEDGRGDWSQQSQDNHHTLKTAVSVENDHICFSVEPVPACQQGYRKEGILRTEHVESICHKKHSDVANKAMQEIRRGNILDFSQLEKDHTGRLVTLVNIPKCARRD</sequence>
<dbReference type="InterPro" id="IPR050733">
    <property type="entry name" value="Vitellogenin/Apolipophorin"/>
</dbReference>
<dbReference type="PANTHER" id="PTHR23345">
    <property type="entry name" value="VITELLOGENIN-RELATED"/>
    <property type="match status" value="1"/>
</dbReference>
<keyword evidence="2" id="KW-0758">Storage protein</keyword>
<feature type="region of interest" description="Disordered" evidence="6">
    <location>
        <begin position="1421"/>
        <end position="1454"/>
    </location>
</feature>
<dbReference type="SMART" id="SM00216">
    <property type="entry name" value="VWD"/>
    <property type="match status" value="1"/>
</dbReference>
<dbReference type="GO" id="GO:0005319">
    <property type="term" value="F:lipid transporter activity"/>
    <property type="evidence" value="ECO:0007669"/>
    <property type="project" value="InterPro"/>
</dbReference>
<dbReference type="Pfam" id="PF00094">
    <property type="entry name" value="VWD"/>
    <property type="match status" value="1"/>
</dbReference>